<dbReference type="Pfam" id="PF12838">
    <property type="entry name" value="Fer4_7"/>
    <property type="match status" value="1"/>
</dbReference>
<evidence type="ECO:0000256" key="2">
    <source>
        <dbReference type="ARBA" id="ARBA00013223"/>
    </source>
</evidence>
<dbReference type="PROSITE" id="PS51379">
    <property type="entry name" value="4FE4S_FER_2"/>
    <property type="match status" value="2"/>
</dbReference>
<keyword evidence="8" id="KW-0408">Iron</keyword>
<dbReference type="Proteomes" id="UP000244384">
    <property type="component" value="Chromosome"/>
</dbReference>
<dbReference type="GO" id="GO:0046872">
    <property type="term" value="F:metal ion binding"/>
    <property type="evidence" value="ECO:0007669"/>
    <property type="project" value="UniProtKB-KW"/>
</dbReference>
<dbReference type="PANTHER" id="PTHR48467:SF1">
    <property type="entry name" value="GLUTAMATE SYNTHASE 1 [NADH], CHLOROPLASTIC-LIKE"/>
    <property type="match status" value="1"/>
</dbReference>
<dbReference type="PANTHER" id="PTHR48467">
    <property type="entry name" value="GLUTAMATE SYNTHASE 1 [NADH], CHLOROPLASTIC-LIKE"/>
    <property type="match status" value="1"/>
</dbReference>
<evidence type="ECO:0000256" key="9">
    <source>
        <dbReference type="ARBA" id="ARBA00023014"/>
    </source>
</evidence>
<accession>A0A2S0WMK0</accession>
<dbReference type="KEGG" id="aez:C3E78_10390"/>
<dbReference type="InterPro" id="IPR017900">
    <property type="entry name" value="4Fe4S_Fe_S_CS"/>
</dbReference>
<evidence type="ECO:0000313" key="12">
    <source>
        <dbReference type="Proteomes" id="UP000244384"/>
    </source>
</evidence>
<dbReference type="PROSITE" id="PS00198">
    <property type="entry name" value="4FE4S_FER_1"/>
    <property type="match status" value="1"/>
</dbReference>
<dbReference type="InterPro" id="IPR017896">
    <property type="entry name" value="4Fe4S_Fe-S-bd"/>
</dbReference>
<dbReference type="PRINTS" id="PR00419">
    <property type="entry name" value="ADXRDTASE"/>
</dbReference>
<name>A0A2S0WMK0_9ACTN</name>
<dbReference type="InterPro" id="IPR036188">
    <property type="entry name" value="FAD/NAD-bd_sf"/>
</dbReference>
<evidence type="ECO:0000256" key="7">
    <source>
        <dbReference type="ARBA" id="ARBA00023002"/>
    </source>
</evidence>
<dbReference type="SUPFAM" id="SSF51971">
    <property type="entry name" value="Nucleotide-binding domain"/>
    <property type="match status" value="1"/>
</dbReference>
<reference evidence="12" key="1">
    <citation type="submission" date="2018-01" db="EMBL/GenBank/DDBJ databases">
        <authorList>
            <person name="Li J."/>
        </authorList>
    </citation>
    <scope>NUCLEOTIDE SEQUENCE [LARGE SCALE GENOMIC DNA]</scope>
    <source>
        <strain evidence="12">592</strain>
    </source>
</reference>
<dbReference type="InterPro" id="IPR055275">
    <property type="entry name" value="Ferredox_Rdtase"/>
</dbReference>
<proteinExistence type="predicted"/>
<evidence type="ECO:0000256" key="6">
    <source>
        <dbReference type="ARBA" id="ARBA00022857"/>
    </source>
</evidence>
<evidence type="ECO:0000256" key="10">
    <source>
        <dbReference type="ARBA" id="ARBA00047776"/>
    </source>
</evidence>
<evidence type="ECO:0000313" key="11">
    <source>
        <dbReference type="EMBL" id="AWB92573.1"/>
    </source>
</evidence>
<comment type="cofactor">
    <cofactor evidence="1">
        <name>FAD</name>
        <dbReference type="ChEBI" id="CHEBI:57692"/>
    </cofactor>
</comment>
<keyword evidence="7" id="KW-0560">Oxidoreductase</keyword>
<keyword evidence="3" id="KW-0285">Flavoprotein</keyword>
<keyword evidence="12" id="KW-1185">Reference proteome</keyword>
<keyword evidence="4" id="KW-0479">Metal-binding</keyword>
<dbReference type="Gene3D" id="3.40.50.720">
    <property type="entry name" value="NAD(P)-binding Rossmann-like Domain"/>
    <property type="match status" value="1"/>
</dbReference>
<comment type="catalytic activity">
    <reaction evidence="10">
        <text>2 reduced [2Fe-2S]-[ferredoxin] + NADP(+) + H(+) = 2 oxidized [2Fe-2S]-[ferredoxin] + NADPH</text>
        <dbReference type="Rhea" id="RHEA:20125"/>
        <dbReference type="Rhea" id="RHEA-COMP:10000"/>
        <dbReference type="Rhea" id="RHEA-COMP:10001"/>
        <dbReference type="ChEBI" id="CHEBI:15378"/>
        <dbReference type="ChEBI" id="CHEBI:33737"/>
        <dbReference type="ChEBI" id="CHEBI:33738"/>
        <dbReference type="ChEBI" id="CHEBI:57783"/>
        <dbReference type="ChEBI" id="CHEBI:58349"/>
        <dbReference type="EC" id="1.18.1.2"/>
    </reaction>
</comment>
<dbReference type="OrthoDB" id="289202at2"/>
<sequence>MTHVVTQACCGDASCVFACPVNAIHPTPDEPDFALAEMLYIDPVSCVDCGACVTACPVGAIAPQDKLAESQLPFVDINAVFHDAPREHPPQAPVPQVVARTSSDELRVAVVGSGPAALYAADELLKRPGVQVTVLDRLPTPHGLVRSGVAPDHASTRSIDGLFRQIEDQDGFSYVLGVEIGTDVSHEELAAHHHAVVYATGASRDRPLGIPGEDLAGSDTATAFVAWYNGHPDHADRTFDLSGEHAVIVGNGNVALDVARILATDPDRLASTDIADHALDELRDSSVREIVLLGRRGAAQAAFTLPELVGLVARDDIDVVVQGDDLTADVPDPMTREKIAALRAAASRPSRPGARRIVFRFAASPVELRGDGRVEDVRVCRNELVETAGVVTPVPTRDVEAVRAGLVLRSIGYRGVPVPGLPFDETRGIISNESGRVVGMPGTYAVGWIKRGPSGFIGTNRSCAQETVDQLVADANAGLLAAPERGEDELRRLVRSRVPAIVGIDGWRAIDRHERAAGAREGRPRRRMRHVAQMLEVAGTAGAVRRRGRMSLWR</sequence>
<dbReference type="GO" id="GO:0004324">
    <property type="term" value="F:ferredoxin-NADP+ reductase activity"/>
    <property type="evidence" value="ECO:0007669"/>
    <property type="project" value="UniProtKB-EC"/>
</dbReference>
<protein>
    <recommendedName>
        <fullName evidence="2">ferredoxin--NADP(+) reductase</fullName>
        <ecNumber evidence="2">1.18.1.2</ecNumber>
    </recommendedName>
</protein>
<dbReference type="RefSeq" id="WP_108578218.1">
    <property type="nucleotide sequence ID" value="NZ_CP026952.1"/>
</dbReference>
<dbReference type="Gene3D" id="3.50.50.60">
    <property type="entry name" value="FAD/NAD(P)-binding domain"/>
    <property type="match status" value="1"/>
</dbReference>
<dbReference type="SUPFAM" id="SSF54862">
    <property type="entry name" value="4Fe-4S ferredoxins"/>
    <property type="match status" value="1"/>
</dbReference>
<gene>
    <name evidence="11" type="ORF">C3E78_10390</name>
</gene>
<evidence type="ECO:0000256" key="1">
    <source>
        <dbReference type="ARBA" id="ARBA00001974"/>
    </source>
</evidence>
<evidence type="ECO:0000256" key="5">
    <source>
        <dbReference type="ARBA" id="ARBA00022827"/>
    </source>
</evidence>
<keyword evidence="6" id="KW-0521">NADP</keyword>
<dbReference type="InterPro" id="IPR023753">
    <property type="entry name" value="FAD/NAD-binding_dom"/>
</dbReference>
<evidence type="ECO:0000256" key="3">
    <source>
        <dbReference type="ARBA" id="ARBA00022630"/>
    </source>
</evidence>
<accession>A0A5F2EVN5</accession>
<organism evidence="11 12">
    <name type="scientific">Aeromicrobium chenweiae</name>
    <dbReference type="NCBI Taxonomy" id="2079793"/>
    <lineage>
        <taxon>Bacteria</taxon>
        <taxon>Bacillati</taxon>
        <taxon>Actinomycetota</taxon>
        <taxon>Actinomycetes</taxon>
        <taxon>Propionibacteriales</taxon>
        <taxon>Nocardioidaceae</taxon>
        <taxon>Aeromicrobium</taxon>
    </lineage>
</organism>
<keyword evidence="9" id="KW-0411">Iron-sulfur</keyword>
<dbReference type="Pfam" id="PF07992">
    <property type="entry name" value="Pyr_redox_2"/>
    <property type="match status" value="1"/>
</dbReference>
<evidence type="ECO:0000256" key="8">
    <source>
        <dbReference type="ARBA" id="ARBA00023004"/>
    </source>
</evidence>
<dbReference type="Gene3D" id="3.30.70.20">
    <property type="match status" value="1"/>
</dbReference>
<dbReference type="EC" id="1.18.1.2" evidence="2"/>
<keyword evidence="5" id="KW-0274">FAD</keyword>
<dbReference type="GO" id="GO:0051536">
    <property type="term" value="F:iron-sulfur cluster binding"/>
    <property type="evidence" value="ECO:0007669"/>
    <property type="project" value="UniProtKB-KW"/>
</dbReference>
<evidence type="ECO:0000256" key="4">
    <source>
        <dbReference type="ARBA" id="ARBA00022723"/>
    </source>
</evidence>
<dbReference type="EMBL" id="CP026952">
    <property type="protein sequence ID" value="AWB92573.1"/>
    <property type="molecule type" value="Genomic_DNA"/>
</dbReference>
<dbReference type="AlphaFoldDB" id="A0A2S0WMK0"/>